<sequence length="291" mass="31867">MTSPPSPESLRDQLVADLRLEATDDPDRFVGQNVLQPFGRVFGGQVLGQALMAAGRTVEADRAPHSLHAYFLRPGDPEVPIDFAVERLRDGRSFSARRTHALQHGRPILSMIASFQTPAEGVEHADPMPEVPDPEDVPTTAEVLAGIDHPAARYWSHERPMDVRNVGGAVFLEPSEDRSPDGTVWLRTPASLPDEPLLHAAVMAFASDYSVLEPVLHRHGIAWSTPGLKIASLDHAMWFHRPARADEWLLYRHHSPSASNARGLVQGSMFDRSGRLVATVAQEGMVRLAGG</sequence>
<feature type="domain" description="Acyl-CoA thioesterase-like N-terminal HotDog" evidence="4">
    <location>
        <begin position="37"/>
        <end position="116"/>
    </location>
</feature>
<dbReference type="CDD" id="cd03445">
    <property type="entry name" value="Thioesterase_II_repeat2"/>
    <property type="match status" value="1"/>
</dbReference>
<dbReference type="Proteomes" id="UP001595685">
    <property type="component" value="Unassembled WGS sequence"/>
</dbReference>
<evidence type="ECO:0000313" key="6">
    <source>
        <dbReference type="Proteomes" id="UP001595685"/>
    </source>
</evidence>
<name>A0ABV7WKU8_9MICO</name>
<feature type="domain" description="Acyl-CoA thioesterase 2 C-terminal" evidence="3">
    <location>
        <begin position="182"/>
        <end position="285"/>
    </location>
</feature>
<dbReference type="Pfam" id="PF02551">
    <property type="entry name" value="Acyl_CoA_thio"/>
    <property type="match status" value="1"/>
</dbReference>
<protein>
    <submittedName>
        <fullName evidence="5">Acyl-CoA thioesterase</fullName>
    </submittedName>
</protein>
<dbReference type="RefSeq" id="WP_340289642.1">
    <property type="nucleotide sequence ID" value="NZ_JBBEOI010000010.1"/>
</dbReference>
<dbReference type="Pfam" id="PF13622">
    <property type="entry name" value="4HBT_3"/>
    <property type="match status" value="1"/>
</dbReference>
<dbReference type="SUPFAM" id="SSF54637">
    <property type="entry name" value="Thioesterase/thiol ester dehydrase-isomerase"/>
    <property type="match status" value="2"/>
</dbReference>
<dbReference type="Gene3D" id="2.40.160.210">
    <property type="entry name" value="Acyl-CoA thioesterase, double hotdog domain"/>
    <property type="match status" value="1"/>
</dbReference>
<reference evidence="6" key="1">
    <citation type="journal article" date="2019" name="Int. J. Syst. Evol. Microbiol.">
        <title>The Global Catalogue of Microorganisms (GCM) 10K type strain sequencing project: providing services to taxonomists for standard genome sequencing and annotation.</title>
        <authorList>
            <consortium name="The Broad Institute Genomics Platform"/>
            <consortium name="The Broad Institute Genome Sequencing Center for Infectious Disease"/>
            <person name="Wu L."/>
            <person name="Ma J."/>
        </authorList>
    </citation>
    <scope>NUCLEOTIDE SEQUENCE [LARGE SCALE GENOMIC DNA]</scope>
    <source>
        <strain evidence="6">NCAIM B.02333</strain>
    </source>
</reference>
<dbReference type="InterPro" id="IPR025652">
    <property type="entry name" value="TesB_C"/>
</dbReference>
<organism evidence="5 6">
    <name type="scientific">Aquipuribacter hungaricus</name>
    <dbReference type="NCBI Taxonomy" id="545624"/>
    <lineage>
        <taxon>Bacteria</taxon>
        <taxon>Bacillati</taxon>
        <taxon>Actinomycetota</taxon>
        <taxon>Actinomycetes</taxon>
        <taxon>Micrococcales</taxon>
        <taxon>Intrasporangiaceae</taxon>
        <taxon>Aquipuribacter</taxon>
    </lineage>
</organism>
<dbReference type="InterPro" id="IPR029069">
    <property type="entry name" value="HotDog_dom_sf"/>
</dbReference>
<dbReference type="InterPro" id="IPR003703">
    <property type="entry name" value="Acyl_CoA_thio"/>
</dbReference>
<keyword evidence="6" id="KW-1185">Reference proteome</keyword>
<evidence type="ECO:0000259" key="3">
    <source>
        <dbReference type="Pfam" id="PF02551"/>
    </source>
</evidence>
<dbReference type="PANTHER" id="PTHR11066">
    <property type="entry name" value="ACYL-COA THIOESTERASE"/>
    <property type="match status" value="1"/>
</dbReference>
<dbReference type="PANTHER" id="PTHR11066:SF34">
    <property type="entry name" value="ACYL-COENZYME A THIOESTERASE 8"/>
    <property type="match status" value="1"/>
</dbReference>
<evidence type="ECO:0000256" key="2">
    <source>
        <dbReference type="ARBA" id="ARBA00022801"/>
    </source>
</evidence>
<evidence type="ECO:0000313" key="5">
    <source>
        <dbReference type="EMBL" id="MFC3689942.1"/>
    </source>
</evidence>
<evidence type="ECO:0000259" key="4">
    <source>
        <dbReference type="Pfam" id="PF13622"/>
    </source>
</evidence>
<dbReference type="InterPro" id="IPR049449">
    <property type="entry name" value="TesB_ACOT8-like_N"/>
</dbReference>
<gene>
    <name evidence="5" type="ORF">ACFOLH_16450</name>
</gene>
<dbReference type="CDD" id="cd03444">
    <property type="entry name" value="Thioesterase_II_repeat1"/>
    <property type="match status" value="1"/>
</dbReference>
<comment type="caution">
    <text evidence="5">The sequence shown here is derived from an EMBL/GenBank/DDBJ whole genome shotgun (WGS) entry which is preliminary data.</text>
</comment>
<dbReference type="InterPro" id="IPR042171">
    <property type="entry name" value="Acyl-CoA_hotdog"/>
</dbReference>
<accession>A0ABV7WKU8</accession>
<keyword evidence="2" id="KW-0378">Hydrolase</keyword>
<evidence type="ECO:0000256" key="1">
    <source>
        <dbReference type="ARBA" id="ARBA00006538"/>
    </source>
</evidence>
<dbReference type="EMBL" id="JBHRWW010000014">
    <property type="protein sequence ID" value="MFC3689942.1"/>
    <property type="molecule type" value="Genomic_DNA"/>
</dbReference>
<comment type="similarity">
    <text evidence="1">Belongs to the C/M/P thioester hydrolase family.</text>
</comment>
<proteinExistence type="inferred from homology"/>